<organism evidence="2 3">
    <name type="scientific">Gigaspora rosea</name>
    <dbReference type="NCBI Taxonomy" id="44941"/>
    <lineage>
        <taxon>Eukaryota</taxon>
        <taxon>Fungi</taxon>
        <taxon>Fungi incertae sedis</taxon>
        <taxon>Mucoromycota</taxon>
        <taxon>Glomeromycotina</taxon>
        <taxon>Glomeromycetes</taxon>
        <taxon>Diversisporales</taxon>
        <taxon>Gigasporaceae</taxon>
        <taxon>Gigaspora</taxon>
    </lineage>
</organism>
<proteinExistence type="predicted"/>
<evidence type="ECO:0000313" key="2">
    <source>
        <dbReference type="EMBL" id="RIB12567.1"/>
    </source>
</evidence>
<dbReference type="Proteomes" id="UP000266673">
    <property type="component" value="Unassembled WGS sequence"/>
</dbReference>
<dbReference type="AlphaFoldDB" id="A0A397UTS8"/>
<evidence type="ECO:0000313" key="3">
    <source>
        <dbReference type="Proteomes" id="UP000266673"/>
    </source>
</evidence>
<protein>
    <submittedName>
        <fullName evidence="2">Uncharacterized protein</fullName>
    </submittedName>
</protein>
<gene>
    <name evidence="2" type="ORF">C2G38_2200318</name>
</gene>
<comment type="caution">
    <text evidence="2">The sequence shown here is derived from an EMBL/GenBank/DDBJ whole genome shotgun (WGS) entry which is preliminary data.</text>
</comment>
<reference evidence="2 3" key="1">
    <citation type="submission" date="2018-06" db="EMBL/GenBank/DDBJ databases">
        <title>Comparative genomics reveals the genomic features of Rhizophagus irregularis, R. cerebriforme, R. diaphanum and Gigaspora rosea, and their symbiotic lifestyle signature.</title>
        <authorList>
            <person name="Morin E."/>
            <person name="San Clemente H."/>
            <person name="Chen E.C.H."/>
            <person name="De La Providencia I."/>
            <person name="Hainaut M."/>
            <person name="Kuo A."/>
            <person name="Kohler A."/>
            <person name="Murat C."/>
            <person name="Tang N."/>
            <person name="Roy S."/>
            <person name="Loubradou J."/>
            <person name="Henrissat B."/>
            <person name="Grigoriev I.V."/>
            <person name="Corradi N."/>
            <person name="Roux C."/>
            <person name="Martin F.M."/>
        </authorList>
    </citation>
    <scope>NUCLEOTIDE SEQUENCE [LARGE SCALE GENOMIC DNA]</scope>
    <source>
        <strain evidence="2 3">DAOM 194757</strain>
    </source>
</reference>
<accession>A0A397UTS8</accession>
<dbReference type="EMBL" id="QKWP01001011">
    <property type="protein sequence ID" value="RIB12567.1"/>
    <property type="molecule type" value="Genomic_DNA"/>
</dbReference>
<sequence length="120" mass="13942">MYLQLALENSKLNDRIRKRSAEFGPLTKEQTAQMKDLVELQPRPPKTKKSKLAPTSVKKTQKFELTRMLETARNSNLEKRRRQGHLIGKDLDTKYDDKSTSFKNVVFKTKNDDDYKIGAL</sequence>
<name>A0A397UTS8_9GLOM</name>
<keyword evidence="3" id="KW-1185">Reference proteome</keyword>
<evidence type="ECO:0000256" key="1">
    <source>
        <dbReference type="SAM" id="MobiDB-lite"/>
    </source>
</evidence>
<feature type="region of interest" description="Disordered" evidence="1">
    <location>
        <begin position="20"/>
        <end position="57"/>
    </location>
</feature>